<dbReference type="OrthoDB" id="6415092at2"/>
<dbReference type="PANTHER" id="PTHR34156">
    <property type="entry name" value="OUTER MEMBRANE PROTEIN-RELATED-RELATED"/>
    <property type="match status" value="1"/>
</dbReference>
<sequence>MTLLKISLSTLLVLSLNACSLTERAPMGTLSPGAHAQEIRRDQTTNLTQVGTASVTVYGNPMNAAELIQKKADAVGAHYYFVSNVEPTQVPNQWISQAILYR</sequence>
<dbReference type="AlphaFoldDB" id="A0A2N5EFZ7"/>
<dbReference type="EMBL" id="PJZF01000001">
    <property type="protein sequence ID" value="PLR41477.1"/>
    <property type="molecule type" value="Genomic_DNA"/>
</dbReference>
<feature type="domain" description="YdgH/BhsA/McbA-like" evidence="3">
    <location>
        <begin position="47"/>
        <end position="102"/>
    </location>
</feature>
<dbReference type="SUPFAM" id="SSF159871">
    <property type="entry name" value="YdgH-like"/>
    <property type="match status" value="1"/>
</dbReference>
<evidence type="ECO:0000313" key="4">
    <source>
        <dbReference type="EMBL" id="PLR41477.1"/>
    </source>
</evidence>
<dbReference type="Gene3D" id="3.30.1660.10">
    <property type="entry name" value="Flavin-binding protein dodecin"/>
    <property type="match status" value="1"/>
</dbReference>
<feature type="signal peptide" evidence="2">
    <location>
        <begin position="1"/>
        <end position="20"/>
    </location>
</feature>
<dbReference type="InterPro" id="IPR010854">
    <property type="entry name" value="YdgH/BhsA/McbA-like_dom"/>
</dbReference>
<evidence type="ECO:0000259" key="3">
    <source>
        <dbReference type="Pfam" id="PF07338"/>
    </source>
</evidence>
<evidence type="ECO:0000256" key="1">
    <source>
        <dbReference type="ARBA" id="ARBA00022729"/>
    </source>
</evidence>
<proteinExistence type="predicted"/>
<dbReference type="PANTHER" id="PTHR34156:SF11">
    <property type="entry name" value="LIPOPROTEIN BSMA"/>
    <property type="match status" value="1"/>
</dbReference>
<dbReference type="Proteomes" id="UP000234240">
    <property type="component" value="Unassembled WGS sequence"/>
</dbReference>
<feature type="chain" id="PRO_5014801429" evidence="2">
    <location>
        <begin position="21"/>
        <end position="102"/>
    </location>
</feature>
<protein>
    <submittedName>
        <fullName evidence="4">Biofilm peroxide resistance protein BsmA</fullName>
    </submittedName>
</protein>
<dbReference type="Pfam" id="PF07338">
    <property type="entry name" value="YdgH_BhsA-like"/>
    <property type="match status" value="1"/>
</dbReference>
<dbReference type="RefSeq" id="WP_101814337.1">
    <property type="nucleotide sequence ID" value="NZ_PJZF01000001.1"/>
</dbReference>
<reference evidence="4 5" key="1">
    <citation type="submission" date="2017-12" db="EMBL/GenBank/DDBJ databases">
        <title>Characterization of six clinical isolates of Enterochimera gen. nov., a novel genus of the Yersiniaciae family and the three species Enterochimera arupensis sp. nov., Enterochimera coloradensis sp. nov, and Enterochimera californica sp. nov.</title>
        <authorList>
            <person name="Rossi A."/>
            <person name="Fisher M."/>
        </authorList>
    </citation>
    <scope>NUCLEOTIDE SEQUENCE [LARGE SCALE GENOMIC DNA]</scope>
    <source>
        <strain evidence="5">2015-Iso6</strain>
    </source>
</reference>
<dbReference type="InterPro" id="IPR051096">
    <property type="entry name" value="BhsA/McbA_stress_biofilm_assoc"/>
</dbReference>
<evidence type="ECO:0000256" key="2">
    <source>
        <dbReference type="SAM" id="SignalP"/>
    </source>
</evidence>
<dbReference type="InterPro" id="IPR025543">
    <property type="entry name" value="Dodecin-like"/>
</dbReference>
<comment type="caution">
    <text evidence="4">The sequence shown here is derived from an EMBL/GenBank/DDBJ whole genome shotgun (WGS) entry which is preliminary data.</text>
</comment>
<gene>
    <name evidence="4" type="ORF">CYR55_01180</name>
</gene>
<name>A0A2N5EFZ7_9GAMM</name>
<organism evidence="4 5">
    <name type="scientific">Chimaeribacter californicus</name>
    <dbReference type="NCBI Taxonomy" id="2060067"/>
    <lineage>
        <taxon>Bacteria</taxon>
        <taxon>Pseudomonadati</taxon>
        <taxon>Pseudomonadota</taxon>
        <taxon>Gammaproteobacteria</taxon>
        <taxon>Enterobacterales</taxon>
        <taxon>Yersiniaceae</taxon>
        <taxon>Chimaeribacter</taxon>
    </lineage>
</organism>
<dbReference type="InterPro" id="IPR036275">
    <property type="entry name" value="YdgH-like_sf"/>
</dbReference>
<evidence type="ECO:0000313" key="5">
    <source>
        <dbReference type="Proteomes" id="UP000234240"/>
    </source>
</evidence>
<dbReference type="NCBIfam" id="NF011433">
    <property type="entry name" value="PRK14864.1"/>
    <property type="match status" value="1"/>
</dbReference>
<keyword evidence="1 2" id="KW-0732">Signal</keyword>
<keyword evidence="5" id="KW-1185">Reference proteome</keyword>
<accession>A0A2N5EFZ7</accession>